<dbReference type="EMBL" id="DWUW01000166">
    <property type="protein sequence ID" value="HJD31476.1"/>
    <property type="molecule type" value="Genomic_DNA"/>
</dbReference>
<keyword evidence="5 7" id="KW-0472">Membrane</keyword>
<feature type="domain" description="MacB-like periplasmic core" evidence="9">
    <location>
        <begin position="25"/>
        <end position="241"/>
    </location>
</feature>
<evidence type="ECO:0000256" key="4">
    <source>
        <dbReference type="ARBA" id="ARBA00022989"/>
    </source>
</evidence>
<comment type="caution">
    <text evidence="10">The sequence shown here is derived from an EMBL/GenBank/DDBJ whole genome shotgun (WGS) entry which is preliminary data.</text>
</comment>
<comment type="similarity">
    <text evidence="6">Belongs to the ABC-4 integral membrane protein family.</text>
</comment>
<evidence type="ECO:0000259" key="9">
    <source>
        <dbReference type="Pfam" id="PF12704"/>
    </source>
</evidence>
<evidence type="ECO:0000256" key="3">
    <source>
        <dbReference type="ARBA" id="ARBA00022692"/>
    </source>
</evidence>
<dbReference type="InterPro" id="IPR025857">
    <property type="entry name" value="MacB_PCD"/>
</dbReference>
<evidence type="ECO:0000313" key="11">
    <source>
        <dbReference type="Proteomes" id="UP000823851"/>
    </source>
</evidence>
<evidence type="ECO:0000256" key="2">
    <source>
        <dbReference type="ARBA" id="ARBA00022475"/>
    </source>
</evidence>
<evidence type="ECO:0000256" key="6">
    <source>
        <dbReference type="ARBA" id="ARBA00038076"/>
    </source>
</evidence>
<reference evidence="10" key="2">
    <citation type="submission" date="2021-04" db="EMBL/GenBank/DDBJ databases">
        <authorList>
            <person name="Gilroy R."/>
        </authorList>
    </citation>
    <scope>NUCLEOTIDE SEQUENCE</scope>
    <source>
        <strain evidence="10">ChiHjej8B7-25341</strain>
    </source>
</reference>
<reference evidence="10" key="1">
    <citation type="journal article" date="2021" name="PeerJ">
        <title>Extensive microbial diversity within the chicken gut microbiome revealed by metagenomics and culture.</title>
        <authorList>
            <person name="Gilroy R."/>
            <person name="Ravi A."/>
            <person name="Getino M."/>
            <person name="Pursley I."/>
            <person name="Horton D.L."/>
            <person name="Alikhan N.F."/>
            <person name="Baker D."/>
            <person name="Gharbi K."/>
            <person name="Hall N."/>
            <person name="Watson M."/>
            <person name="Adriaenssens E.M."/>
            <person name="Foster-Nyarko E."/>
            <person name="Jarju S."/>
            <person name="Secka A."/>
            <person name="Antonio M."/>
            <person name="Oren A."/>
            <person name="Chaudhuri R.R."/>
            <person name="La Ragione R."/>
            <person name="Hildebrand F."/>
            <person name="Pallen M.J."/>
        </authorList>
    </citation>
    <scope>NUCLEOTIDE SEQUENCE</scope>
    <source>
        <strain evidence="10">ChiHjej8B7-25341</strain>
    </source>
</reference>
<dbReference type="Proteomes" id="UP000823851">
    <property type="component" value="Unassembled WGS sequence"/>
</dbReference>
<comment type="subcellular location">
    <subcellularLocation>
        <location evidence="1">Cell membrane</location>
        <topology evidence="1">Multi-pass membrane protein</topology>
    </subcellularLocation>
</comment>
<name>A0A9D2R0P3_9FIRM</name>
<keyword evidence="3 7" id="KW-0812">Transmembrane</keyword>
<feature type="transmembrane region" description="Helical" evidence="7">
    <location>
        <begin position="330"/>
        <end position="353"/>
    </location>
</feature>
<accession>A0A9D2R0P3</accession>
<keyword evidence="4 7" id="KW-1133">Transmembrane helix</keyword>
<dbReference type="PANTHER" id="PTHR30572">
    <property type="entry name" value="MEMBRANE COMPONENT OF TRANSPORTER-RELATED"/>
    <property type="match status" value="1"/>
</dbReference>
<dbReference type="GO" id="GO:0005886">
    <property type="term" value="C:plasma membrane"/>
    <property type="evidence" value="ECO:0007669"/>
    <property type="project" value="UniProtKB-SubCell"/>
</dbReference>
<feature type="transmembrane region" description="Helical" evidence="7">
    <location>
        <begin position="359"/>
        <end position="383"/>
    </location>
</feature>
<protein>
    <submittedName>
        <fullName evidence="10">ABC transporter permease</fullName>
    </submittedName>
</protein>
<keyword evidence="2" id="KW-1003">Cell membrane</keyword>
<dbReference type="PANTHER" id="PTHR30572:SF4">
    <property type="entry name" value="ABC TRANSPORTER PERMEASE YTRF"/>
    <property type="match status" value="1"/>
</dbReference>
<dbReference type="Pfam" id="PF02687">
    <property type="entry name" value="FtsX"/>
    <property type="match status" value="1"/>
</dbReference>
<evidence type="ECO:0000256" key="7">
    <source>
        <dbReference type="SAM" id="Phobius"/>
    </source>
</evidence>
<proteinExistence type="inferred from homology"/>
<dbReference type="Pfam" id="PF12704">
    <property type="entry name" value="MacB_PCD"/>
    <property type="match status" value="1"/>
</dbReference>
<organism evidence="10 11">
    <name type="scientific">Candidatus Eisenbergiella stercorigallinarum</name>
    <dbReference type="NCBI Taxonomy" id="2838557"/>
    <lineage>
        <taxon>Bacteria</taxon>
        <taxon>Bacillati</taxon>
        <taxon>Bacillota</taxon>
        <taxon>Clostridia</taxon>
        <taxon>Lachnospirales</taxon>
        <taxon>Lachnospiraceae</taxon>
        <taxon>Eisenbergiella</taxon>
    </lineage>
</organism>
<dbReference type="AlphaFoldDB" id="A0A9D2R0P3"/>
<evidence type="ECO:0000256" key="5">
    <source>
        <dbReference type="ARBA" id="ARBA00023136"/>
    </source>
</evidence>
<evidence type="ECO:0000259" key="8">
    <source>
        <dbReference type="Pfam" id="PF02687"/>
    </source>
</evidence>
<dbReference type="GO" id="GO:0022857">
    <property type="term" value="F:transmembrane transporter activity"/>
    <property type="evidence" value="ECO:0007669"/>
    <property type="project" value="TreeGrafter"/>
</dbReference>
<evidence type="ECO:0000256" key="1">
    <source>
        <dbReference type="ARBA" id="ARBA00004651"/>
    </source>
</evidence>
<gene>
    <name evidence="10" type="ORF">H9912_05995</name>
</gene>
<dbReference type="InterPro" id="IPR003838">
    <property type="entry name" value="ABC3_permease_C"/>
</dbReference>
<feature type="transmembrane region" description="Helical" evidence="7">
    <location>
        <begin position="26"/>
        <end position="50"/>
    </location>
</feature>
<evidence type="ECO:0000313" key="10">
    <source>
        <dbReference type="EMBL" id="HJD31476.1"/>
    </source>
</evidence>
<feature type="domain" description="ABC3 transporter permease C-terminal" evidence="8">
    <location>
        <begin position="281"/>
        <end position="393"/>
    </location>
</feature>
<dbReference type="InterPro" id="IPR050250">
    <property type="entry name" value="Macrolide_Exporter_MacB"/>
</dbReference>
<feature type="transmembrane region" description="Helical" evidence="7">
    <location>
        <begin position="276"/>
        <end position="301"/>
    </location>
</feature>
<sequence>MPNIGIIRQSVQLSWENIRSNKMRTLLTTLGIIIGVTAVISLITIVNGAISTVMDEFSSLGAGTLSVSITGTPLKSGLTENDLESLGELDNVAGLSPTISATGMAARNQDLLDAVSIQGKSEVYYEYNDLVTVGRPINRTDVEDQAYVCVIDQDIAENLFAGENPVGKTLTLNGATYTVIGLEGENSDLMASMSGFGTSSDGTVTIPYTTARKITGQKNISSLEIYIENTDYTDRLSDEVEGVLYQAFNQNEDSYYVFAMDSLLDTMNEMMSMLTYMLAGIASIALLVGGIGIMNMMLVSVSERKQEIGLRKAMGATPGRIQMQFLLESVVLSLIGGIIGVILGLLISVAAAALMETDFVFSVSAVALGVGFSTAVGIIFGWAPARKASRLSPIDALKSE</sequence>